<evidence type="ECO:0000313" key="3">
    <source>
        <dbReference type="EMBL" id="KDR19685.1"/>
    </source>
</evidence>
<name>A0A067R8A6_ZOONE</name>
<dbReference type="Pfam" id="PF03476">
    <property type="entry name" value="MOSC_N"/>
    <property type="match status" value="1"/>
</dbReference>
<dbReference type="InterPro" id="IPR011037">
    <property type="entry name" value="Pyrv_Knase-like_insert_dom_sf"/>
</dbReference>
<dbReference type="PANTHER" id="PTHR14237">
    <property type="entry name" value="MOLYBDOPTERIN COFACTOR SULFURASE MOSC"/>
    <property type="match status" value="1"/>
</dbReference>
<evidence type="ECO:0000313" key="4">
    <source>
        <dbReference type="Proteomes" id="UP000027135"/>
    </source>
</evidence>
<dbReference type="InParanoid" id="A0A067R8A6"/>
<sequence length="373" mass="42314">MEEGGTDSNSTDTITMSEAVTVTSPQSTTVVIGMAAVLITVAVAWWHQRVTGRNRVPTKWRRVGEISEMTIYPLKSGRGVELKEAFCTDLGLRTVIDQTTELLDRTFLVFGSDDRTYMTAARFPKMLLITITPESDGIVTFRAPDMPELQYKIPDSSEGLTTSTCIVWWSEVVKTLDCGEEAATWFSRFILGKDKGARLGYYPQENPEFRRDISKVKLTAFQQHYKKLNDDDVGAYTYLSGFMLLSESTMDDLRSRLPERLRDLSHRRFRGNFIARNTIPYEEDKWDWVRVGEQAIFRTVKPCTRCTIVNVDPETAVRDPEMEPLRTLRSYRLVTTPGAKDVEGVDPIMGVYLGLRIPGVVKEGDPIYVGYDQ</sequence>
<keyword evidence="4" id="KW-1185">Reference proteome</keyword>
<dbReference type="SUPFAM" id="SSF50800">
    <property type="entry name" value="PK beta-barrel domain-like"/>
    <property type="match status" value="1"/>
</dbReference>
<evidence type="ECO:0000259" key="2">
    <source>
        <dbReference type="PROSITE" id="PS51340"/>
    </source>
</evidence>
<dbReference type="PANTHER" id="PTHR14237:SF19">
    <property type="entry name" value="MITOCHONDRIAL AMIDOXIME REDUCING COMPONENT 1"/>
    <property type="match status" value="1"/>
</dbReference>
<keyword evidence="1" id="KW-1133">Transmembrane helix</keyword>
<dbReference type="FunCoup" id="A0A067R8A6">
    <property type="interactions" value="37"/>
</dbReference>
<dbReference type="Proteomes" id="UP000027135">
    <property type="component" value="Unassembled WGS sequence"/>
</dbReference>
<dbReference type="GO" id="GO:0003824">
    <property type="term" value="F:catalytic activity"/>
    <property type="evidence" value="ECO:0007669"/>
    <property type="project" value="InterPro"/>
</dbReference>
<dbReference type="GO" id="GO:0030170">
    <property type="term" value="F:pyridoxal phosphate binding"/>
    <property type="evidence" value="ECO:0007669"/>
    <property type="project" value="InterPro"/>
</dbReference>
<dbReference type="STRING" id="136037.A0A067R8A6"/>
<dbReference type="Pfam" id="PF03473">
    <property type="entry name" value="MOSC"/>
    <property type="match status" value="1"/>
</dbReference>
<dbReference type="OMA" id="AHDRSFM"/>
<protein>
    <submittedName>
        <fullName evidence="3">MOSC domain-containing protein 1, mitochondrial</fullName>
    </submittedName>
</protein>
<keyword evidence="1" id="KW-0812">Transmembrane</keyword>
<dbReference type="GO" id="GO:0030151">
    <property type="term" value="F:molybdenum ion binding"/>
    <property type="evidence" value="ECO:0007669"/>
    <property type="project" value="InterPro"/>
</dbReference>
<dbReference type="OrthoDB" id="17255at2759"/>
<dbReference type="eggNOG" id="KOG2362">
    <property type="taxonomic scope" value="Eukaryota"/>
</dbReference>
<accession>A0A067R8A6</accession>
<dbReference type="PROSITE" id="PS51340">
    <property type="entry name" value="MOSC"/>
    <property type="match status" value="1"/>
</dbReference>
<dbReference type="InterPro" id="IPR005302">
    <property type="entry name" value="MoCF_Sase_C"/>
</dbReference>
<gene>
    <name evidence="3" type="ORF">L798_05141</name>
</gene>
<evidence type="ECO:0000256" key="1">
    <source>
        <dbReference type="SAM" id="Phobius"/>
    </source>
</evidence>
<reference evidence="3 4" key="1">
    <citation type="journal article" date="2014" name="Nat. Commun.">
        <title>Molecular traces of alternative social organization in a termite genome.</title>
        <authorList>
            <person name="Terrapon N."/>
            <person name="Li C."/>
            <person name="Robertson H.M."/>
            <person name="Ji L."/>
            <person name="Meng X."/>
            <person name="Booth W."/>
            <person name="Chen Z."/>
            <person name="Childers C.P."/>
            <person name="Glastad K.M."/>
            <person name="Gokhale K."/>
            <person name="Gowin J."/>
            <person name="Gronenberg W."/>
            <person name="Hermansen R.A."/>
            <person name="Hu H."/>
            <person name="Hunt B.G."/>
            <person name="Huylmans A.K."/>
            <person name="Khalil S.M."/>
            <person name="Mitchell R.D."/>
            <person name="Munoz-Torres M.C."/>
            <person name="Mustard J.A."/>
            <person name="Pan H."/>
            <person name="Reese J.T."/>
            <person name="Scharf M.E."/>
            <person name="Sun F."/>
            <person name="Vogel H."/>
            <person name="Xiao J."/>
            <person name="Yang W."/>
            <person name="Yang Z."/>
            <person name="Yang Z."/>
            <person name="Zhou J."/>
            <person name="Zhu J."/>
            <person name="Brent C.S."/>
            <person name="Elsik C.G."/>
            <person name="Goodisman M.A."/>
            <person name="Liberles D.A."/>
            <person name="Roe R.M."/>
            <person name="Vargo E.L."/>
            <person name="Vilcinskas A."/>
            <person name="Wang J."/>
            <person name="Bornberg-Bauer E."/>
            <person name="Korb J."/>
            <person name="Zhang G."/>
            <person name="Liebig J."/>
        </authorList>
    </citation>
    <scope>NUCLEOTIDE SEQUENCE [LARGE SCALE GENOMIC DNA]</scope>
    <source>
        <tissue evidence="3">Whole organism</tissue>
    </source>
</reference>
<dbReference type="AlphaFoldDB" id="A0A067R8A6"/>
<feature type="transmembrane region" description="Helical" evidence="1">
    <location>
        <begin position="26"/>
        <end position="46"/>
    </location>
</feature>
<dbReference type="InterPro" id="IPR005303">
    <property type="entry name" value="MOCOS_middle"/>
</dbReference>
<proteinExistence type="predicted"/>
<keyword evidence="1" id="KW-0472">Membrane</keyword>
<organism evidence="3 4">
    <name type="scientific">Zootermopsis nevadensis</name>
    <name type="common">Dampwood termite</name>
    <dbReference type="NCBI Taxonomy" id="136037"/>
    <lineage>
        <taxon>Eukaryota</taxon>
        <taxon>Metazoa</taxon>
        <taxon>Ecdysozoa</taxon>
        <taxon>Arthropoda</taxon>
        <taxon>Hexapoda</taxon>
        <taxon>Insecta</taxon>
        <taxon>Pterygota</taxon>
        <taxon>Neoptera</taxon>
        <taxon>Polyneoptera</taxon>
        <taxon>Dictyoptera</taxon>
        <taxon>Blattodea</taxon>
        <taxon>Blattoidea</taxon>
        <taxon>Termitoidae</taxon>
        <taxon>Termopsidae</taxon>
        <taxon>Zootermopsis</taxon>
    </lineage>
</organism>
<feature type="domain" description="MOSC" evidence="2">
    <location>
        <begin position="196"/>
        <end position="370"/>
    </location>
</feature>
<dbReference type="SUPFAM" id="SSF141673">
    <property type="entry name" value="MOSC N-terminal domain-like"/>
    <property type="match status" value="1"/>
</dbReference>
<dbReference type="EMBL" id="KK852637">
    <property type="protein sequence ID" value="KDR19685.1"/>
    <property type="molecule type" value="Genomic_DNA"/>
</dbReference>